<dbReference type="AlphaFoldDB" id="A0A1I0XNM8"/>
<dbReference type="STRING" id="84698.SAMN04488528_10095"/>
<dbReference type="SUPFAM" id="SSF51395">
    <property type="entry name" value="FMN-linked oxidoreductases"/>
    <property type="match status" value="1"/>
</dbReference>
<gene>
    <name evidence="1" type="ORF">SAMN04488528_10095</name>
</gene>
<protein>
    <recommendedName>
        <fullName evidence="3">NADH:flavin oxidoreductase / NADH oxidase family protein</fullName>
    </recommendedName>
</protein>
<dbReference type="InterPro" id="IPR013785">
    <property type="entry name" value="Aldolase_TIM"/>
</dbReference>
<evidence type="ECO:0008006" key="3">
    <source>
        <dbReference type="Google" id="ProtNLM"/>
    </source>
</evidence>
<organism evidence="1 2">
    <name type="scientific">Clostridium frigidicarnis</name>
    <dbReference type="NCBI Taxonomy" id="84698"/>
    <lineage>
        <taxon>Bacteria</taxon>
        <taxon>Bacillati</taxon>
        <taxon>Bacillota</taxon>
        <taxon>Clostridia</taxon>
        <taxon>Eubacteriales</taxon>
        <taxon>Clostridiaceae</taxon>
        <taxon>Clostridium</taxon>
    </lineage>
</organism>
<proteinExistence type="predicted"/>
<dbReference type="EMBL" id="FOKI01000009">
    <property type="protein sequence ID" value="SFB02046.1"/>
    <property type="molecule type" value="Genomic_DNA"/>
</dbReference>
<name>A0A1I0XNM8_9CLOT</name>
<evidence type="ECO:0000313" key="2">
    <source>
        <dbReference type="Proteomes" id="UP000198619"/>
    </source>
</evidence>
<reference evidence="1 2" key="1">
    <citation type="submission" date="2016-10" db="EMBL/GenBank/DDBJ databases">
        <authorList>
            <person name="de Groot N.N."/>
        </authorList>
    </citation>
    <scope>NUCLEOTIDE SEQUENCE [LARGE SCALE GENOMIC DNA]</scope>
    <source>
        <strain evidence="1 2">DSM 12271</strain>
    </source>
</reference>
<dbReference type="Gene3D" id="3.20.20.70">
    <property type="entry name" value="Aldolase class I"/>
    <property type="match status" value="1"/>
</dbReference>
<keyword evidence="2" id="KW-1185">Reference proteome</keyword>
<evidence type="ECO:0000313" key="1">
    <source>
        <dbReference type="EMBL" id="SFB02046.1"/>
    </source>
</evidence>
<dbReference type="Proteomes" id="UP000198619">
    <property type="component" value="Unassembled WGS sequence"/>
</dbReference>
<sequence length="37" mass="4329">MAKGIFKEYNLKNLLLRNRAVMAPMCMYMPDAYARGF</sequence>
<accession>A0A1I0XNM8</accession>